<dbReference type="Gene3D" id="3.30.300.30">
    <property type="match status" value="2"/>
</dbReference>
<dbReference type="Pfam" id="PF00668">
    <property type="entry name" value="Condensation"/>
    <property type="match status" value="2"/>
</dbReference>
<dbReference type="Gene3D" id="3.40.50.980">
    <property type="match status" value="2"/>
</dbReference>
<dbReference type="InterPro" id="IPR036736">
    <property type="entry name" value="ACP-like_sf"/>
</dbReference>
<dbReference type="InterPro" id="IPR009081">
    <property type="entry name" value="PP-bd_ACP"/>
</dbReference>
<evidence type="ECO:0000259" key="5">
    <source>
        <dbReference type="PROSITE" id="PS50075"/>
    </source>
</evidence>
<dbReference type="Gene3D" id="3.30.559.10">
    <property type="entry name" value="Chloramphenicol acetyltransferase-like domain"/>
    <property type="match status" value="2"/>
</dbReference>
<evidence type="ECO:0000313" key="6">
    <source>
        <dbReference type="EMBL" id="GAA0460284.1"/>
    </source>
</evidence>
<keyword evidence="2" id="KW-0596">Phosphopantetheine</keyword>
<dbReference type="SUPFAM" id="SSF56801">
    <property type="entry name" value="Acetyl-CoA synthetase-like"/>
    <property type="match status" value="2"/>
</dbReference>
<accession>A0ABP3JPD8</accession>
<feature type="region of interest" description="Disordered" evidence="4">
    <location>
        <begin position="941"/>
        <end position="964"/>
    </location>
</feature>
<dbReference type="RefSeq" id="WP_344089478.1">
    <property type="nucleotide sequence ID" value="NZ_BAAAHB010000019.1"/>
</dbReference>
<dbReference type="SMART" id="SM00824">
    <property type="entry name" value="PKS_TE"/>
    <property type="match status" value="1"/>
</dbReference>
<dbReference type="Gene3D" id="2.30.38.10">
    <property type="entry name" value="Luciferase, Domain 3"/>
    <property type="match status" value="1"/>
</dbReference>
<dbReference type="SMART" id="SM00823">
    <property type="entry name" value="PKS_PP"/>
    <property type="match status" value="2"/>
</dbReference>
<proteinExistence type="predicted"/>
<dbReference type="CDD" id="cd05930">
    <property type="entry name" value="A_NRPS"/>
    <property type="match status" value="1"/>
</dbReference>
<dbReference type="Pfam" id="PF13193">
    <property type="entry name" value="AMP-binding_C"/>
    <property type="match status" value="2"/>
</dbReference>
<dbReference type="InterPro" id="IPR010071">
    <property type="entry name" value="AA_adenyl_dom"/>
</dbReference>
<evidence type="ECO:0000256" key="2">
    <source>
        <dbReference type="ARBA" id="ARBA00022450"/>
    </source>
</evidence>
<dbReference type="Pfam" id="PF00550">
    <property type="entry name" value="PP-binding"/>
    <property type="match status" value="2"/>
</dbReference>
<dbReference type="Gene3D" id="1.10.1200.10">
    <property type="entry name" value="ACP-like"/>
    <property type="match status" value="2"/>
</dbReference>
<dbReference type="InterPro" id="IPR000873">
    <property type="entry name" value="AMP-dep_synth/lig_dom"/>
</dbReference>
<evidence type="ECO:0000256" key="3">
    <source>
        <dbReference type="ARBA" id="ARBA00022553"/>
    </source>
</evidence>
<dbReference type="SUPFAM" id="SSF47336">
    <property type="entry name" value="ACP-like"/>
    <property type="match status" value="2"/>
</dbReference>
<dbReference type="Gene3D" id="3.40.50.12780">
    <property type="entry name" value="N-terminal domain of ligase-like"/>
    <property type="match status" value="1"/>
</dbReference>
<comment type="caution">
    <text evidence="6">The sequence shown here is derived from an EMBL/GenBank/DDBJ whole genome shotgun (WGS) entry which is preliminary data.</text>
</comment>
<organism evidence="6 7">
    <name type="scientific">Streptomyces stramineus</name>
    <dbReference type="NCBI Taxonomy" id="173861"/>
    <lineage>
        <taxon>Bacteria</taxon>
        <taxon>Bacillati</taxon>
        <taxon>Actinomycetota</taxon>
        <taxon>Actinomycetes</taxon>
        <taxon>Kitasatosporales</taxon>
        <taxon>Streptomycetaceae</taxon>
        <taxon>Streptomyces</taxon>
    </lineage>
</organism>
<feature type="domain" description="Carrier" evidence="5">
    <location>
        <begin position="962"/>
        <end position="1036"/>
    </location>
</feature>
<dbReference type="SUPFAM" id="SSF52777">
    <property type="entry name" value="CoA-dependent acyltransferases"/>
    <property type="match status" value="4"/>
</dbReference>
<feature type="compositionally biased region" description="Low complexity" evidence="4">
    <location>
        <begin position="948"/>
        <end position="958"/>
    </location>
</feature>
<dbReference type="InterPro" id="IPR001031">
    <property type="entry name" value="Thioesterase"/>
</dbReference>
<keyword evidence="3" id="KW-0597">Phosphoprotein</keyword>
<dbReference type="InterPro" id="IPR020802">
    <property type="entry name" value="TesA-like"/>
</dbReference>
<sequence>MTSQVQRPLTAYQQDVWASASQAPHSPQFNCVLHERLRGTVDHDALAACVEDALARHDTFRLRFEEHAGTPVQWAEPDGVRVARVDLTGEPDPQQACAAWMRRSLAVPLPLAGGPLVEATLLVEGPGVTHLHVKAHHVIADGWSLHRLSAEVLDDYARTVAGEKPAARTSPSLLAFVEEEAAYRSGADAERDRAFHRERLAGVAPALFTRTAAGAGRGRHSFTIEGALVDKVRAAGFSPFTYIAAMFGTYLTRLHRGEEVVLGVPFLNRPGAWRDVLGQFANTLPLRIPAAGGRTVRELVACTQEATRALQPHQRLSLGDVLRELPPSAEGPRRLFDVTLSYMHWPQQARVPGIERRTALMAPSHDEDALGVVVSAFEGTADLHVDLDYARDVFDEDLPVESVARHLSTLLLNGVEMMDRPVADVPVLTAAEYEDLTAVRARGPRVPYRDDATLHGLFEAQAARHPGRTAVTGAAGETLTYAELNERADRVARALRAEGVGPDDRVAVMMERGPHLVVALLGTLKAGGAYVPVDRGYPAERVRFLLEDSRAKVVIVDGGDPVDGVAEGTAVRHVEDLLRADGGPLEPLATSHDLAYVIYTSGSTGRPKGVMVEHHSVVNRLAWMQGRYPLGARDVLLQKTPVSFDVSVWELFWWAVEGASVALLPPGGQQDPREILRTVREQRVSAAHFVPSMLGPFLDLLQRSPQAREGLDSLRYVFCSGEALPAARVAQFHRVFGAESAVRLVNLYGPTEATVDVSFYDCPREENVTRIPIGRPIDNTSLYVLDNSGRPQPVGVPGELCIGGVGVARGYLDRPELTTEKFLPDPFVTGGRMYRTGDLARWLADGTLEYLGRIDGQVKIRGNRVELGEVAAALRAVPGVRDALAVARVTDTRDTHLVGYYVADDAVDPEALRERLARALPVFMVPAYFVRLDSVPLTPNGKADHRALPAPQEAARPAAGRRPRNRTEAVLAEVWARVLGVAGVGIDDDYFALGGDSILMLKVRAEAERRGVRFSLTDLVRNPTVAALAVRASDGATAGEEAPAPFALISTVDRARLEGAEDAWPLTRLQLGLLYHSRRHETSAMYKDVFLYRLDMPWDEERFRRAFARLVARHPALRSGFDLAGFSEPLQIVRPRVEGGLDIADLRSLDGAAADAEIRAHIEERRHHAYVFERAPLYLARAHVRPDAVELVLSFHHALLDGGSVATLLQELLQDYAHDLGLGIGPVDTTALPSPAAHVREERAALGSAETRRYWTEQLAGCEPLQIEAFRPHLPPATPKPAAHRVDLPGDLVARLRAFTAEHGLPVKSVLFAAHCLTLTAFAGTRDVTTGLVTHGRPELAHAERVAGLFLNTVPLRLDTGRASRLDVVREAFRQEQDGHAHRRYPLSAVQEDHGGPVLDTAFNYVHFHQLAEVLAVPGVRLLDFRTWEETNFRLLVNAVTDPDGGRVWLRIDGDGETFCAERTRRYAHAFQEILRKLLDEPHAEPDTAFLAGRPVLAEPVARPTVVELFARQAARTPEATALAMREERWSYARLNEAAGQVAARLRALGAPPGARIAIAMDRSPRMVAVLLGVVRAGCAVVPLDVGYPAGRLAAMLEQARPFQVVCDAPYAHLAGDPSPALPAASLTEGPAGPVADAAAVGPDSAAYVLFTSGSTGRPKGVTMPHRSLASLVAWQNAAASGAVGGGTLQYAPLSFDVSFQEIFSTLCSGGTLHLVGDAERRDMPALLRLIDREGIERVFLPYVALQQLAETADALGIVPRALRVLVSSGEQLRVTREIRRLCAALPGVVLENQYGPTETHVATAFTMTGDPEGFPALPPIGRAVDGAEAHVLDERMRPVPAGARGTLYLGGACLAQGYEGRPDLTKERFVPHPFGGADQRLYDTGDLGLVLPDGTIAYAGRADSQVKVRGFRVEPAEVELALTDLTGRYPRLLDAAVVARRRDDGDSFLAAFLAGDGTAADLAGIREQLRSALPDHMVPAHLQWVTSLPLTPSGKRDDAALRRAPLATADAADRGAGPRDAYEHALAEMLADLLGLPAVGVHDSLFDLGGTSLTAMRLVVRIEQRYGVNIPLSGFIAAPTVAALAARLRAGDAVATYDPVVPIRPEGTRPPLFMVHPMGGNVLCYVPFSRHLPDDQPLYALQAAGADPGTTPLGTVEDIAAAYVTALRGVQPHGPYAVGGWSFGGFVAFEIARQLRAAGEEVSRLILLDTTALDPGARARHDDEALLRWFFWELLLLERGGDSLMEAIPDELVSLDEKFAFIARLASDAGVLPAGSSGAVIRRLFGVYRANWQATLDYRPGVQEQDLTLVRALQPLPDVLTAMHGAAGSRHEDRTNGWSDMTSGRLHVVDVPGDHLTIMEEPYVEHVAKTVVELLGAGPAPSAEGK</sequence>
<dbReference type="InterPro" id="IPR045851">
    <property type="entry name" value="AMP-bd_C_sf"/>
</dbReference>
<keyword evidence="7" id="KW-1185">Reference proteome</keyword>
<feature type="domain" description="Carrier" evidence="5">
    <location>
        <begin position="2018"/>
        <end position="2093"/>
    </location>
</feature>
<dbReference type="Gene3D" id="3.30.559.30">
    <property type="entry name" value="Nonribosomal peptide synthetase, condensation domain"/>
    <property type="match status" value="2"/>
</dbReference>
<dbReference type="Pfam" id="PF00501">
    <property type="entry name" value="AMP-binding"/>
    <property type="match status" value="2"/>
</dbReference>
<dbReference type="EMBL" id="BAAAHB010000019">
    <property type="protein sequence ID" value="GAA0460284.1"/>
    <property type="molecule type" value="Genomic_DNA"/>
</dbReference>
<gene>
    <name evidence="6" type="ORF">GCM10009544_23530</name>
</gene>
<dbReference type="InterPro" id="IPR001242">
    <property type="entry name" value="Condensation_dom"/>
</dbReference>
<dbReference type="InterPro" id="IPR042099">
    <property type="entry name" value="ANL_N_sf"/>
</dbReference>
<dbReference type="InterPro" id="IPR020845">
    <property type="entry name" value="AMP-binding_CS"/>
</dbReference>
<dbReference type="NCBIfam" id="NF003417">
    <property type="entry name" value="PRK04813.1"/>
    <property type="match status" value="2"/>
</dbReference>
<name>A0ABP3JPD8_9ACTN</name>
<dbReference type="InterPro" id="IPR023213">
    <property type="entry name" value="CAT-like_dom_sf"/>
</dbReference>
<dbReference type="Proteomes" id="UP001499895">
    <property type="component" value="Unassembled WGS sequence"/>
</dbReference>
<dbReference type="NCBIfam" id="TIGR01733">
    <property type="entry name" value="AA-adenyl-dom"/>
    <property type="match status" value="2"/>
</dbReference>
<evidence type="ECO:0000313" key="7">
    <source>
        <dbReference type="Proteomes" id="UP001499895"/>
    </source>
</evidence>
<comment type="cofactor">
    <cofactor evidence="1">
        <name>pantetheine 4'-phosphate</name>
        <dbReference type="ChEBI" id="CHEBI:47942"/>
    </cofactor>
</comment>
<dbReference type="PANTHER" id="PTHR45527:SF14">
    <property type="entry name" value="PLIPASTATIN SYNTHASE SUBUNIT B"/>
    <property type="match status" value="1"/>
</dbReference>
<protein>
    <submittedName>
        <fullName evidence="6">Non-ribosomal peptide synthetase</fullName>
    </submittedName>
</protein>
<evidence type="ECO:0000256" key="4">
    <source>
        <dbReference type="SAM" id="MobiDB-lite"/>
    </source>
</evidence>
<dbReference type="Pfam" id="PF00975">
    <property type="entry name" value="Thioesterase"/>
    <property type="match status" value="1"/>
</dbReference>
<dbReference type="PROSITE" id="PS50075">
    <property type="entry name" value="CARRIER"/>
    <property type="match status" value="2"/>
</dbReference>
<dbReference type="PROSITE" id="PS00455">
    <property type="entry name" value="AMP_BINDING"/>
    <property type="match status" value="2"/>
</dbReference>
<dbReference type="Gene3D" id="3.40.50.1820">
    <property type="entry name" value="alpha/beta hydrolase"/>
    <property type="match status" value="1"/>
</dbReference>
<dbReference type="PANTHER" id="PTHR45527">
    <property type="entry name" value="NONRIBOSOMAL PEPTIDE SYNTHETASE"/>
    <property type="match status" value="1"/>
</dbReference>
<dbReference type="InterPro" id="IPR025110">
    <property type="entry name" value="AMP-bd_C"/>
</dbReference>
<reference evidence="7" key="1">
    <citation type="journal article" date="2019" name="Int. J. Syst. Evol. Microbiol.">
        <title>The Global Catalogue of Microorganisms (GCM) 10K type strain sequencing project: providing services to taxonomists for standard genome sequencing and annotation.</title>
        <authorList>
            <consortium name="The Broad Institute Genomics Platform"/>
            <consortium name="The Broad Institute Genome Sequencing Center for Infectious Disease"/>
            <person name="Wu L."/>
            <person name="Ma J."/>
        </authorList>
    </citation>
    <scope>NUCLEOTIDE SEQUENCE [LARGE SCALE GENOMIC DNA]</scope>
    <source>
        <strain evidence="7">JCM 10649</strain>
    </source>
</reference>
<dbReference type="InterPro" id="IPR020806">
    <property type="entry name" value="PKS_PP-bd"/>
</dbReference>
<dbReference type="SUPFAM" id="SSF53474">
    <property type="entry name" value="alpha/beta-Hydrolases"/>
    <property type="match status" value="1"/>
</dbReference>
<evidence type="ECO:0000256" key="1">
    <source>
        <dbReference type="ARBA" id="ARBA00001957"/>
    </source>
</evidence>
<dbReference type="InterPro" id="IPR029058">
    <property type="entry name" value="AB_hydrolase_fold"/>
</dbReference>
<dbReference type="InterPro" id="IPR006162">
    <property type="entry name" value="Ppantetheine_attach_site"/>
</dbReference>
<dbReference type="PROSITE" id="PS00012">
    <property type="entry name" value="PHOSPHOPANTETHEINE"/>
    <property type="match status" value="1"/>
</dbReference>